<keyword evidence="1" id="KW-0472">Membrane</keyword>
<dbReference type="RefSeq" id="WP_043664571.1">
    <property type="nucleotide sequence ID" value="NZ_JADNPC010000006.1"/>
</dbReference>
<protein>
    <submittedName>
        <fullName evidence="2">Prepilin cleavage protein</fullName>
    </submittedName>
</protein>
<reference evidence="2 3" key="1">
    <citation type="submission" date="2016-01" db="EMBL/GenBank/DDBJ databases">
        <title>Characterization of the Clostridium difficile lineages that are prevalent in Hong Kong and China.</title>
        <authorList>
            <person name="Kwok J.S.-L."/>
            <person name="Lam W.-Y."/>
            <person name="Ip M."/>
            <person name="Chan T.-F."/>
            <person name="Hawkey P.M."/>
            <person name="Tsui S.K.-W."/>
        </authorList>
    </citation>
    <scope>NUCLEOTIDE SEQUENCE [LARGE SCALE GENOMIC DNA]</scope>
    <source>
        <strain evidence="2 3">300064</strain>
    </source>
</reference>
<keyword evidence="1" id="KW-1133">Transmembrane helix</keyword>
<gene>
    <name evidence="2" type="ORF">AWN73_07880</name>
</gene>
<keyword evidence="1" id="KW-0812">Transmembrane</keyword>
<evidence type="ECO:0000256" key="1">
    <source>
        <dbReference type="SAM" id="Phobius"/>
    </source>
</evidence>
<sequence length="206" mass="23317">MRKKTGFTLIEMIIVMGMTVLIMGIALSVFMTGNKVFSESDIKTTLQMEAKDIQENISEICMNSSKIILCEIDSDNVTEEPYNGEIMSNKFISISGEETRDKKWLQVSKLSLESLTKNSGVNSYNNITNLENVNISYDENTKILKIGSKKTVVDVKHFYVQPLNLNDNNNKISTSKGLKFNIILEKNKSGKTIEYTIDFTVTFRNI</sequence>
<feature type="transmembrane region" description="Helical" evidence="1">
    <location>
        <begin position="12"/>
        <end position="31"/>
    </location>
</feature>
<dbReference type="AlphaFoldDB" id="A0A2S7FEZ6"/>
<evidence type="ECO:0000313" key="3">
    <source>
        <dbReference type="Proteomes" id="UP000238081"/>
    </source>
</evidence>
<dbReference type="PROSITE" id="PS00409">
    <property type="entry name" value="PROKAR_NTER_METHYL"/>
    <property type="match status" value="1"/>
</dbReference>
<dbReference type="Proteomes" id="UP000238081">
    <property type="component" value="Unassembled WGS sequence"/>
</dbReference>
<organism evidence="2 3">
    <name type="scientific">Clostridium butyricum</name>
    <dbReference type="NCBI Taxonomy" id="1492"/>
    <lineage>
        <taxon>Bacteria</taxon>
        <taxon>Bacillati</taxon>
        <taxon>Bacillota</taxon>
        <taxon>Clostridia</taxon>
        <taxon>Eubacteriales</taxon>
        <taxon>Clostridiaceae</taxon>
        <taxon>Clostridium</taxon>
    </lineage>
</organism>
<proteinExistence type="predicted"/>
<name>A0A2S7FEZ6_CLOBU</name>
<comment type="caution">
    <text evidence="2">The sequence shown here is derived from an EMBL/GenBank/DDBJ whole genome shotgun (WGS) entry which is preliminary data.</text>
</comment>
<dbReference type="EMBL" id="LRDH01000024">
    <property type="protein sequence ID" value="PPV17430.1"/>
    <property type="molecule type" value="Genomic_DNA"/>
</dbReference>
<dbReference type="InterPro" id="IPR012902">
    <property type="entry name" value="N_methyl_site"/>
</dbReference>
<evidence type="ECO:0000313" key="2">
    <source>
        <dbReference type="EMBL" id="PPV17430.1"/>
    </source>
</evidence>
<dbReference type="Pfam" id="PF07963">
    <property type="entry name" value="N_methyl"/>
    <property type="match status" value="1"/>
</dbReference>
<accession>A0A2S7FEZ6</accession>